<gene>
    <name evidence="8" type="ORF">OEA41_000029</name>
</gene>
<keyword evidence="2 6" id="KW-0812">Transmembrane</keyword>
<evidence type="ECO:0000256" key="6">
    <source>
        <dbReference type="SAM" id="Phobius"/>
    </source>
</evidence>
<feature type="transmembrane region" description="Helical" evidence="6">
    <location>
        <begin position="86"/>
        <end position="105"/>
    </location>
</feature>
<dbReference type="PANTHER" id="PTHR23501:SF198">
    <property type="entry name" value="AZOLE RESISTANCE PROTEIN 1-RELATED"/>
    <property type="match status" value="1"/>
</dbReference>
<sequence length="218" mass="23616">MPAEGHIDGSFKNENMELENSVAADTEKSSQNEDQISKEEDEYPRGFTFLLLTVGLMVVVLVLALDNYIIATAVPRLTTEFNDLNLIGWYGSSYFLTLMSFQPAFGQLCTIFPVKTVYLISIVVFEIGSAISASAPTSVAFIVGRLISGAAGGGLWCGTLTLMGHAVPVSKRHLYVSVVTSMYGVASAAGPLLGGVFTDSPRLTWRFCFWINLRENPG</sequence>
<feature type="region of interest" description="Disordered" evidence="5">
    <location>
        <begin position="1"/>
        <end position="39"/>
    </location>
</feature>
<accession>A0AAE0DPE9</accession>
<evidence type="ECO:0000313" key="8">
    <source>
        <dbReference type="EMBL" id="KAK3177897.1"/>
    </source>
</evidence>
<dbReference type="AlphaFoldDB" id="A0AAE0DPE9"/>
<comment type="caution">
    <text evidence="8">The sequence shown here is derived from an EMBL/GenBank/DDBJ whole genome shotgun (WGS) entry which is preliminary data.</text>
</comment>
<evidence type="ECO:0000256" key="5">
    <source>
        <dbReference type="SAM" id="MobiDB-lite"/>
    </source>
</evidence>
<dbReference type="GO" id="GO:0005886">
    <property type="term" value="C:plasma membrane"/>
    <property type="evidence" value="ECO:0007669"/>
    <property type="project" value="TreeGrafter"/>
</dbReference>
<feature type="transmembrane region" description="Helical" evidence="6">
    <location>
        <begin position="174"/>
        <end position="197"/>
    </location>
</feature>
<dbReference type="InterPro" id="IPR020846">
    <property type="entry name" value="MFS_dom"/>
</dbReference>
<keyword evidence="4 6" id="KW-0472">Membrane</keyword>
<feature type="transmembrane region" description="Helical" evidence="6">
    <location>
        <begin position="117"/>
        <end position="135"/>
    </location>
</feature>
<feature type="compositionally biased region" description="Basic and acidic residues" evidence="5">
    <location>
        <begin position="25"/>
        <end position="38"/>
    </location>
</feature>
<dbReference type="InterPro" id="IPR036259">
    <property type="entry name" value="MFS_trans_sf"/>
</dbReference>
<evidence type="ECO:0000313" key="9">
    <source>
        <dbReference type="Proteomes" id="UP001276659"/>
    </source>
</evidence>
<keyword evidence="9" id="KW-1185">Reference proteome</keyword>
<dbReference type="Gene3D" id="1.20.1250.20">
    <property type="entry name" value="MFS general substrate transporter like domains"/>
    <property type="match status" value="1"/>
</dbReference>
<evidence type="ECO:0000256" key="3">
    <source>
        <dbReference type="ARBA" id="ARBA00022989"/>
    </source>
</evidence>
<dbReference type="Pfam" id="PF07690">
    <property type="entry name" value="MFS_1"/>
    <property type="match status" value="1"/>
</dbReference>
<evidence type="ECO:0000256" key="2">
    <source>
        <dbReference type="ARBA" id="ARBA00022692"/>
    </source>
</evidence>
<evidence type="ECO:0000259" key="7">
    <source>
        <dbReference type="PROSITE" id="PS50850"/>
    </source>
</evidence>
<comment type="subcellular location">
    <subcellularLocation>
        <location evidence="1">Membrane</location>
        <topology evidence="1">Multi-pass membrane protein</topology>
    </subcellularLocation>
</comment>
<feature type="transmembrane region" description="Helical" evidence="6">
    <location>
        <begin position="141"/>
        <end position="162"/>
    </location>
</feature>
<evidence type="ECO:0000256" key="1">
    <source>
        <dbReference type="ARBA" id="ARBA00004141"/>
    </source>
</evidence>
<organism evidence="8 9">
    <name type="scientific">Lepraria neglecta</name>
    <dbReference type="NCBI Taxonomy" id="209136"/>
    <lineage>
        <taxon>Eukaryota</taxon>
        <taxon>Fungi</taxon>
        <taxon>Dikarya</taxon>
        <taxon>Ascomycota</taxon>
        <taxon>Pezizomycotina</taxon>
        <taxon>Lecanoromycetes</taxon>
        <taxon>OSLEUM clade</taxon>
        <taxon>Lecanoromycetidae</taxon>
        <taxon>Lecanorales</taxon>
        <taxon>Lecanorineae</taxon>
        <taxon>Stereocaulaceae</taxon>
        <taxon>Lepraria</taxon>
    </lineage>
</organism>
<feature type="transmembrane region" description="Helical" evidence="6">
    <location>
        <begin position="47"/>
        <end position="74"/>
    </location>
</feature>
<feature type="domain" description="Major facilitator superfamily (MFS) profile" evidence="7">
    <location>
        <begin position="52"/>
        <end position="218"/>
    </location>
</feature>
<dbReference type="Proteomes" id="UP001276659">
    <property type="component" value="Unassembled WGS sequence"/>
</dbReference>
<evidence type="ECO:0000256" key="4">
    <source>
        <dbReference type="ARBA" id="ARBA00023136"/>
    </source>
</evidence>
<protein>
    <recommendedName>
        <fullName evidence="7">Major facilitator superfamily (MFS) profile domain-containing protein</fullName>
    </recommendedName>
</protein>
<dbReference type="GO" id="GO:0022857">
    <property type="term" value="F:transmembrane transporter activity"/>
    <property type="evidence" value="ECO:0007669"/>
    <property type="project" value="InterPro"/>
</dbReference>
<dbReference type="EMBL" id="JASNWA010000003">
    <property type="protein sequence ID" value="KAK3177897.1"/>
    <property type="molecule type" value="Genomic_DNA"/>
</dbReference>
<reference evidence="8" key="1">
    <citation type="submission" date="2022-11" db="EMBL/GenBank/DDBJ databases">
        <title>Chromosomal genome sequence assembly and mating type (MAT) locus characterization of the leprose asexual lichenized fungus Lepraria neglecta (Nyl.) Erichsen.</title>
        <authorList>
            <person name="Allen J.L."/>
            <person name="Pfeffer B."/>
        </authorList>
    </citation>
    <scope>NUCLEOTIDE SEQUENCE</scope>
    <source>
        <strain evidence="8">Allen 5258</strain>
    </source>
</reference>
<dbReference type="PANTHER" id="PTHR23501">
    <property type="entry name" value="MAJOR FACILITATOR SUPERFAMILY"/>
    <property type="match status" value="1"/>
</dbReference>
<feature type="compositionally biased region" description="Basic and acidic residues" evidence="5">
    <location>
        <begin position="1"/>
        <end position="15"/>
    </location>
</feature>
<keyword evidence="3 6" id="KW-1133">Transmembrane helix</keyword>
<proteinExistence type="predicted"/>
<dbReference type="SUPFAM" id="SSF103473">
    <property type="entry name" value="MFS general substrate transporter"/>
    <property type="match status" value="1"/>
</dbReference>
<dbReference type="InterPro" id="IPR011701">
    <property type="entry name" value="MFS"/>
</dbReference>
<dbReference type="PROSITE" id="PS50850">
    <property type="entry name" value="MFS"/>
    <property type="match status" value="1"/>
</dbReference>
<name>A0AAE0DPE9_9LECA</name>